<evidence type="ECO:0000313" key="2">
    <source>
        <dbReference type="EMBL" id="KAF3442295.1"/>
    </source>
</evidence>
<evidence type="ECO:0000256" key="1">
    <source>
        <dbReference type="SAM" id="MobiDB-lite"/>
    </source>
</evidence>
<comment type="caution">
    <text evidence="2">The sequence shown here is derived from an EMBL/GenBank/DDBJ whole genome shotgun (WGS) entry which is preliminary data.</text>
</comment>
<dbReference type="AlphaFoldDB" id="A0A8K0E353"/>
<sequence length="138" mass="15225">MGVIPGGRSNPHPADGITVDHQRNGVAVDGHGVEAFHVTMEELVRSAGPSKRNEVQERQQNNGLPVTPCNAFKRGLLPGTKIYDYMVRKKPRNLLQTLQKAQNFVVLEEETALDMQRATKEGRIESTEAIRAAPIEAE</sequence>
<gene>
    <name evidence="2" type="ORF">FNV43_RR16211</name>
</gene>
<proteinExistence type="predicted"/>
<evidence type="ECO:0000313" key="3">
    <source>
        <dbReference type="Proteomes" id="UP000796880"/>
    </source>
</evidence>
<dbReference type="Proteomes" id="UP000796880">
    <property type="component" value="Unassembled WGS sequence"/>
</dbReference>
<accession>A0A8K0E353</accession>
<dbReference type="EMBL" id="VOIH02000007">
    <property type="protein sequence ID" value="KAF3442295.1"/>
    <property type="molecule type" value="Genomic_DNA"/>
</dbReference>
<keyword evidence="3" id="KW-1185">Reference proteome</keyword>
<protein>
    <submittedName>
        <fullName evidence="2">Uncharacterized protein</fullName>
    </submittedName>
</protein>
<reference evidence="2" key="1">
    <citation type="submission" date="2020-03" db="EMBL/GenBank/DDBJ databases">
        <title>A high-quality chromosome-level genome assembly of a woody plant with both climbing and erect habits, Rhamnella rubrinervis.</title>
        <authorList>
            <person name="Lu Z."/>
            <person name="Yang Y."/>
            <person name="Zhu X."/>
            <person name="Sun Y."/>
        </authorList>
    </citation>
    <scope>NUCLEOTIDE SEQUENCE</scope>
    <source>
        <strain evidence="2">BYM</strain>
        <tissue evidence="2">Leaf</tissue>
    </source>
</reference>
<feature type="region of interest" description="Disordered" evidence="1">
    <location>
        <begin position="47"/>
        <end position="67"/>
    </location>
</feature>
<name>A0A8K0E353_9ROSA</name>
<organism evidence="2 3">
    <name type="scientific">Rhamnella rubrinervis</name>
    <dbReference type="NCBI Taxonomy" id="2594499"/>
    <lineage>
        <taxon>Eukaryota</taxon>
        <taxon>Viridiplantae</taxon>
        <taxon>Streptophyta</taxon>
        <taxon>Embryophyta</taxon>
        <taxon>Tracheophyta</taxon>
        <taxon>Spermatophyta</taxon>
        <taxon>Magnoliopsida</taxon>
        <taxon>eudicotyledons</taxon>
        <taxon>Gunneridae</taxon>
        <taxon>Pentapetalae</taxon>
        <taxon>rosids</taxon>
        <taxon>fabids</taxon>
        <taxon>Rosales</taxon>
        <taxon>Rhamnaceae</taxon>
        <taxon>rhamnoid group</taxon>
        <taxon>Rhamneae</taxon>
        <taxon>Rhamnella</taxon>
    </lineage>
</organism>